<feature type="domain" description="ABC transporter" evidence="11">
    <location>
        <begin position="12"/>
        <end position="248"/>
    </location>
</feature>
<dbReference type="InterPro" id="IPR017871">
    <property type="entry name" value="ABC_transporter-like_CS"/>
</dbReference>
<keyword evidence="7 12" id="KW-0067">ATP-binding</keyword>
<evidence type="ECO:0000256" key="5">
    <source>
        <dbReference type="ARBA" id="ARBA00022496"/>
    </source>
</evidence>
<reference evidence="12 13" key="1">
    <citation type="submission" date="2018-11" db="EMBL/GenBank/DDBJ databases">
        <title>Genome sequences of Brenneria nigrifluens and Brenneria rubrifaciens.</title>
        <authorList>
            <person name="Poret-Peterson A.T."/>
            <person name="McClean A.E."/>
            <person name="Kluepfel D.A."/>
        </authorList>
    </citation>
    <scope>NUCLEOTIDE SEQUENCE [LARGE SCALE GENOMIC DNA]</scope>
    <source>
        <strain evidence="12 13">6D370</strain>
    </source>
</reference>
<dbReference type="InterPro" id="IPR027417">
    <property type="entry name" value="P-loop_NTPase"/>
</dbReference>
<dbReference type="CDD" id="cd03214">
    <property type="entry name" value="ABC_Iron-Siderophores_B12_Hemin"/>
    <property type="match status" value="1"/>
</dbReference>
<dbReference type="PROSITE" id="PS00211">
    <property type="entry name" value="ABC_TRANSPORTER_1"/>
    <property type="match status" value="1"/>
</dbReference>
<comment type="similarity">
    <text evidence="2">Belongs to the ABC transporter superfamily.</text>
</comment>
<dbReference type="AlphaFoldDB" id="A0A4P8QYN5"/>
<protein>
    <submittedName>
        <fullName evidence="12">Fe3+-hydroxamate ABC transporter ATP-binding protein FhuC</fullName>
    </submittedName>
</protein>
<dbReference type="KEGG" id="brb:EH207_13265"/>
<keyword evidence="13" id="KW-1185">Reference proteome</keyword>
<evidence type="ECO:0000256" key="6">
    <source>
        <dbReference type="ARBA" id="ARBA00022741"/>
    </source>
</evidence>
<dbReference type="PANTHER" id="PTHR42771:SF2">
    <property type="entry name" value="IRON(3+)-HYDROXAMATE IMPORT ATP-BINDING PROTEIN FHUC"/>
    <property type="match status" value="1"/>
</dbReference>
<dbReference type="GO" id="GO:0016887">
    <property type="term" value="F:ATP hydrolysis activity"/>
    <property type="evidence" value="ECO:0007669"/>
    <property type="project" value="InterPro"/>
</dbReference>
<dbReference type="GO" id="GO:0005886">
    <property type="term" value="C:plasma membrane"/>
    <property type="evidence" value="ECO:0007669"/>
    <property type="project" value="UniProtKB-SubCell"/>
</dbReference>
<dbReference type="InterPro" id="IPR051535">
    <property type="entry name" value="Siderophore_ABC-ATPase"/>
</dbReference>
<dbReference type="Proteomes" id="UP000299580">
    <property type="component" value="Chromosome"/>
</dbReference>
<sequence>MQNKNRLPDTTFGLEGVSFSVTGRTLLYPLSLTFPVGKVCGLIGHNGSGKSTLLKILGRHQPASSGRVYLGEQPAANWDSKSFARQVAYLPQQLPAAEGMTVRELVAIGRYPWHGALGRFGSADREKVDEAIRLVGLNAFANRLVDSLSGGERQRAWLAMTVAQDSRCLLLDEPTSALDIAHQVEVLALIQRMSQTRGLTVIAVLHDINMAARYCDYLMALRGGEMIAQGEPSALMQASVLESIYGIPMGILPHPSGGAPIGYVC</sequence>
<dbReference type="EMBL" id="CP034035">
    <property type="protein sequence ID" value="QCR09405.1"/>
    <property type="molecule type" value="Genomic_DNA"/>
</dbReference>
<organism evidence="12 13">
    <name type="scientific">Brenneria rubrifaciens</name>
    <dbReference type="NCBI Taxonomy" id="55213"/>
    <lineage>
        <taxon>Bacteria</taxon>
        <taxon>Pseudomonadati</taxon>
        <taxon>Pseudomonadota</taxon>
        <taxon>Gammaproteobacteria</taxon>
        <taxon>Enterobacterales</taxon>
        <taxon>Pectobacteriaceae</taxon>
        <taxon>Brenneria</taxon>
    </lineage>
</organism>
<evidence type="ECO:0000256" key="10">
    <source>
        <dbReference type="ARBA" id="ARBA00023136"/>
    </source>
</evidence>
<dbReference type="NCBIfam" id="NF007863">
    <property type="entry name" value="PRK10575.1"/>
    <property type="match status" value="1"/>
</dbReference>
<evidence type="ECO:0000256" key="2">
    <source>
        <dbReference type="ARBA" id="ARBA00005417"/>
    </source>
</evidence>
<evidence type="ECO:0000313" key="12">
    <source>
        <dbReference type="EMBL" id="QCR09405.1"/>
    </source>
</evidence>
<keyword evidence="4" id="KW-1003">Cell membrane</keyword>
<dbReference type="RefSeq" id="WP_137714412.1">
    <property type="nucleotide sequence ID" value="NZ_CP034035.1"/>
</dbReference>
<evidence type="ECO:0000256" key="8">
    <source>
        <dbReference type="ARBA" id="ARBA00023004"/>
    </source>
</evidence>
<keyword evidence="6" id="KW-0547">Nucleotide-binding</keyword>
<evidence type="ECO:0000256" key="4">
    <source>
        <dbReference type="ARBA" id="ARBA00022475"/>
    </source>
</evidence>
<keyword evidence="5" id="KW-0410">Iron transport</keyword>
<evidence type="ECO:0000313" key="13">
    <source>
        <dbReference type="Proteomes" id="UP000299580"/>
    </source>
</evidence>
<dbReference type="InterPro" id="IPR003439">
    <property type="entry name" value="ABC_transporter-like_ATP-bd"/>
</dbReference>
<dbReference type="PROSITE" id="PS50893">
    <property type="entry name" value="ABC_TRANSPORTER_2"/>
    <property type="match status" value="1"/>
</dbReference>
<evidence type="ECO:0000256" key="9">
    <source>
        <dbReference type="ARBA" id="ARBA00023065"/>
    </source>
</evidence>
<keyword evidence="9" id="KW-0406">Ion transport</keyword>
<dbReference type="FunFam" id="3.40.50.300:FF:000134">
    <property type="entry name" value="Iron-enterobactin ABC transporter ATP-binding protein"/>
    <property type="match status" value="1"/>
</dbReference>
<evidence type="ECO:0000256" key="7">
    <source>
        <dbReference type="ARBA" id="ARBA00022840"/>
    </source>
</evidence>
<proteinExistence type="inferred from homology"/>
<comment type="subcellular location">
    <subcellularLocation>
        <location evidence="1">Cell membrane</location>
        <topology evidence="1">Peripheral membrane protein</topology>
    </subcellularLocation>
</comment>
<dbReference type="InterPro" id="IPR003593">
    <property type="entry name" value="AAA+_ATPase"/>
</dbReference>
<dbReference type="SUPFAM" id="SSF52540">
    <property type="entry name" value="P-loop containing nucleoside triphosphate hydrolases"/>
    <property type="match status" value="1"/>
</dbReference>
<keyword evidence="3" id="KW-0813">Transport</keyword>
<dbReference type="Pfam" id="PF00005">
    <property type="entry name" value="ABC_tran"/>
    <property type="match status" value="1"/>
</dbReference>
<dbReference type="GO" id="GO:0005524">
    <property type="term" value="F:ATP binding"/>
    <property type="evidence" value="ECO:0007669"/>
    <property type="project" value="UniProtKB-KW"/>
</dbReference>
<keyword evidence="10" id="KW-0472">Membrane</keyword>
<evidence type="ECO:0000259" key="11">
    <source>
        <dbReference type="PROSITE" id="PS50893"/>
    </source>
</evidence>
<accession>A0A4P8QYN5</accession>
<evidence type="ECO:0000256" key="3">
    <source>
        <dbReference type="ARBA" id="ARBA00022448"/>
    </source>
</evidence>
<gene>
    <name evidence="12" type="primary">fhuC</name>
    <name evidence="12" type="ORF">EH207_13265</name>
</gene>
<dbReference type="GO" id="GO:0006826">
    <property type="term" value="P:iron ion transport"/>
    <property type="evidence" value="ECO:0007669"/>
    <property type="project" value="UniProtKB-KW"/>
</dbReference>
<dbReference type="PANTHER" id="PTHR42771">
    <property type="entry name" value="IRON(3+)-HYDROXAMATE IMPORT ATP-BINDING PROTEIN FHUC"/>
    <property type="match status" value="1"/>
</dbReference>
<dbReference type="SMART" id="SM00382">
    <property type="entry name" value="AAA"/>
    <property type="match status" value="1"/>
</dbReference>
<dbReference type="OrthoDB" id="5292475at2"/>
<evidence type="ECO:0000256" key="1">
    <source>
        <dbReference type="ARBA" id="ARBA00004202"/>
    </source>
</evidence>
<keyword evidence="8" id="KW-0408">Iron</keyword>
<name>A0A4P8QYN5_9GAMM</name>
<dbReference type="Gene3D" id="3.40.50.300">
    <property type="entry name" value="P-loop containing nucleotide triphosphate hydrolases"/>
    <property type="match status" value="1"/>
</dbReference>